<evidence type="ECO:0000259" key="3">
    <source>
        <dbReference type="Pfam" id="PF00015"/>
    </source>
</evidence>
<dbReference type="GO" id="GO:0004888">
    <property type="term" value="F:transmembrane signaling receptor activity"/>
    <property type="evidence" value="ECO:0007669"/>
    <property type="project" value="TreeGrafter"/>
</dbReference>
<evidence type="ECO:0000256" key="2">
    <source>
        <dbReference type="SAM" id="MobiDB-lite"/>
    </source>
</evidence>
<dbReference type="GO" id="GO:0006935">
    <property type="term" value="P:chemotaxis"/>
    <property type="evidence" value="ECO:0007669"/>
    <property type="project" value="TreeGrafter"/>
</dbReference>
<name>A0A4R3VPN4_9GAMM</name>
<comment type="similarity">
    <text evidence="1">Belongs to the methyl-accepting chemotaxis (MCP) protein family.</text>
</comment>
<proteinExistence type="inferred from homology"/>
<organism evidence="4 5">
    <name type="scientific">Samsonia erythrinae</name>
    <dbReference type="NCBI Taxonomy" id="160434"/>
    <lineage>
        <taxon>Bacteria</taxon>
        <taxon>Pseudomonadati</taxon>
        <taxon>Pseudomonadota</taxon>
        <taxon>Gammaproteobacteria</taxon>
        <taxon>Enterobacterales</taxon>
        <taxon>Pectobacteriaceae</taxon>
        <taxon>Samsonia</taxon>
    </lineage>
</organism>
<evidence type="ECO:0000313" key="4">
    <source>
        <dbReference type="EMBL" id="TCV09035.1"/>
    </source>
</evidence>
<dbReference type="GO" id="GO:0007165">
    <property type="term" value="P:signal transduction"/>
    <property type="evidence" value="ECO:0007669"/>
    <property type="project" value="InterPro"/>
</dbReference>
<protein>
    <submittedName>
        <fullName evidence="4">Methyl-accepting chemotaxis protein (MCP) signaling protein</fullName>
    </submittedName>
</protein>
<dbReference type="Proteomes" id="UP000295433">
    <property type="component" value="Unassembled WGS sequence"/>
</dbReference>
<evidence type="ECO:0000256" key="1">
    <source>
        <dbReference type="ARBA" id="ARBA00029447"/>
    </source>
</evidence>
<dbReference type="InterPro" id="IPR004089">
    <property type="entry name" value="MCPsignal_dom"/>
</dbReference>
<gene>
    <name evidence="4" type="ORF">EDC54_101559</name>
</gene>
<dbReference type="GO" id="GO:0005886">
    <property type="term" value="C:plasma membrane"/>
    <property type="evidence" value="ECO:0007669"/>
    <property type="project" value="TreeGrafter"/>
</dbReference>
<dbReference type="EMBL" id="SMBY01000001">
    <property type="protein sequence ID" value="TCV09035.1"/>
    <property type="molecule type" value="Genomic_DNA"/>
</dbReference>
<dbReference type="PANTHER" id="PTHR43531:SF5">
    <property type="entry name" value="METHYL-ACCEPTING CHEMOTAXIS PROTEIN III"/>
    <property type="match status" value="1"/>
</dbReference>
<comment type="caution">
    <text evidence="4">The sequence shown here is derived from an EMBL/GenBank/DDBJ whole genome shotgun (WGS) entry which is preliminary data.</text>
</comment>
<dbReference type="PANTHER" id="PTHR43531">
    <property type="entry name" value="PROTEIN ICFG"/>
    <property type="match status" value="1"/>
</dbReference>
<sequence length="142" mass="14771">MIGKSVSRVEAGAGLVKQSGDAMTAIIDSIAQVNDLISEIAAATDEQTRGITQISQAVHEMDSVTQQNASLVMESAGAAARLDEQTNELLAVVDVFELDSASDPSNTFTRPVGVVPADRTAGTGTTPLLSGHGRNGEGWEKF</sequence>
<reference evidence="4 5" key="1">
    <citation type="submission" date="2019-03" db="EMBL/GenBank/DDBJ databases">
        <title>Genomic Encyclopedia of Type Strains, Phase IV (KMG-IV): sequencing the most valuable type-strain genomes for metagenomic binning, comparative biology and taxonomic classification.</title>
        <authorList>
            <person name="Goeker M."/>
        </authorList>
    </citation>
    <scope>NUCLEOTIDE SEQUENCE [LARGE SCALE GENOMIC DNA]</scope>
    <source>
        <strain evidence="4 5">DSM 16730</strain>
    </source>
</reference>
<dbReference type="AlphaFoldDB" id="A0A4R3VPN4"/>
<evidence type="ECO:0000313" key="5">
    <source>
        <dbReference type="Proteomes" id="UP000295433"/>
    </source>
</evidence>
<feature type="region of interest" description="Disordered" evidence="2">
    <location>
        <begin position="107"/>
        <end position="142"/>
    </location>
</feature>
<keyword evidence="5" id="KW-1185">Reference proteome</keyword>
<accession>A0A4R3VPN4</accession>
<dbReference type="Pfam" id="PF00015">
    <property type="entry name" value="MCPsignal"/>
    <property type="match status" value="1"/>
</dbReference>
<dbReference type="Gene3D" id="1.10.287.950">
    <property type="entry name" value="Methyl-accepting chemotaxis protein"/>
    <property type="match status" value="1"/>
</dbReference>
<dbReference type="InterPro" id="IPR051310">
    <property type="entry name" value="MCP_chemotaxis"/>
</dbReference>
<dbReference type="SUPFAM" id="SSF58104">
    <property type="entry name" value="Methyl-accepting chemotaxis protein (MCP) signaling domain"/>
    <property type="match status" value="1"/>
</dbReference>
<feature type="domain" description="Methyl-accepting transducer" evidence="3">
    <location>
        <begin position="2"/>
        <end position="65"/>
    </location>
</feature>